<feature type="transmembrane region" description="Helical" evidence="7">
    <location>
        <begin position="288"/>
        <end position="310"/>
    </location>
</feature>
<dbReference type="Pfam" id="PF02133">
    <property type="entry name" value="Transp_cyt_pur"/>
    <property type="match status" value="2"/>
</dbReference>
<protein>
    <submittedName>
        <fullName evidence="8">SPOSA6832_04783-mRNA-1:cds</fullName>
    </submittedName>
</protein>
<evidence type="ECO:0000313" key="8">
    <source>
        <dbReference type="EMBL" id="CEQ42907.1"/>
    </source>
</evidence>
<comment type="subcellular location">
    <subcellularLocation>
        <location evidence="1">Membrane</location>
        <topology evidence="1">Multi-pass membrane protein</topology>
    </subcellularLocation>
</comment>
<reference evidence="9" key="1">
    <citation type="submission" date="2015-02" db="EMBL/GenBank/DDBJ databases">
        <authorList>
            <person name="Gon?alves P."/>
        </authorList>
    </citation>
    <scope>NUCLEOTIDE SEQUENCE [LARGE SCALE GENOMIC DNA]</scope>
</reference>
<keyword evidence="9" id="KW-1185">Reference proteome</keyword>
<keyword evidence="3 7" id="KW-0812">Transmembrane</keyword>
<dbReference type="Proteomes" id="UP000243876">
    <property type="component" value="Unassembled WGS sequence"/>
</dbReference>
<feature type="transmembrane region" description="Helical" evidence="7">
    <location>
        <begin position="146"/>
        <end position="168"/>
    </location>
</feature>
<dbReference type="PANTHER" id="PTHR30618:SF2">
    <property type="entry name" value="ALLANTOIN PERMEASE-RELATED"/>
    <property type="match status" value="1"/>
</dbReference>
<dbReference type="CDD" id="cd11482">
    <property type="entry name" value="SLC-NCS1sbd_NRT1-like"/>
    <property type="match status" value="1"/>
</dbReference>
<feature type="transmembrane region" description="Helical" evidence="7">
    <location>
        <begin position="451"/>
        <end position="469"/>
    </location>
</feature>
<evidence type="ECO:0000256" key="6">
    <source>
        <dbReference type="SAM" id="MobiDB-lite"/>
    </source>
</evidence>
<sequence length="571" mass="62330">MSRFIKMLEVNRVRGEGASYLANSDLLPVPPEHRLWKAWNFGTFWIADSFNINTFMIASSMVGAGLTWWQAWLCVWVGYAIAGIFLVLNAIPGARYHVIFPAVRRTHCFSLARASQHSSSFCQYCRASFGVLGALWPTLNRSVMACVWYGVQAWIGGEATYTLLLAIFPSLAHLHNGIPSSGTDTAHFLTFFLFSLLSLTVIWFPIHTLRHFFTLKAVLAPIGGITLFAWCLGKANGAGSLMSAPSTIHGSELGWTFVAQLMGCLGNMATLIVNAVDFASRAEKRSDVVLPQLISLPVTFAITSLFGILIGSSTEIIFGEFVWSPLDVMTKFLTAEGGASHATRAGVAIISICFIVAQIGTNIAAGCDLTAIFPRFITIRRGGYIAALIGFCMCPWNLLASGANFSTYLSAYTVFLSSIAGVMTAHYWLVAGQKVKTDDLYTFSKSGAYRYFYGFNLRAFAAYLAGIAPNMPGFVGAVGRTVPLAATHIYELSWFVGFGISALIYYILCRLFPLPSLTEEDVDTITLGPYANTSPAELEKRASSYSRSFDDAKPDVEEEKSLDGNTRVDMV</sequence>
<dbReference type="InterPro" id="IPR045225">
    <property type="entry name" value="Uracil/uridine/allantoin_perm"/>
</dbReference>
<evidence type="ECO:0000313" key="9">
    <source>
        <dbReference type="Proteomes" id="UP000243876"/>
    </source>
</evidence>
<dbReference type="GO" id="GO:0015205">
    <property type="term" value="F:nucleobase transmembrane transporter activity"/>
    <property type="evidence" value="ECO:0007669"/>
    <property type="project" value="TreeGrafter"/>
</dbReference>
<feature type="transmembrane region" description="Helical" evidence="7">
    <location>
        <begin position="44"/>
        <end position="63"/>
    </location>
</feature>
<comment type="similarity">
    <text evidence="2">Belongs to the purine-cytosine permease (2.A.39) family.</text>
</comment>
<dbReference type="FunFam" id="1.10.4160.10:FF:000001">
    <property type="entry name" value="Uracil permease, putative"/>
    <property type="match status" value="1"/>
</dbReference>
<evidence type="ECO:0000256" key="7">
    <source>
        <dbReference type="SAM" id="Phobius"/>
    </source>
</evidence>
<name>A0A0D6ES16_SPOSA</name>
<feature type="transmembrane region" description="Helical" evidence="7">
    <location>
        <begin position="409"/>
        <end position="430"/>
    </location>
</feature>
<evidence type="ECO:0000256" key="4">
    <source>
        <dbReference type="ARBA" id="ARBA00022989"/>
    </source>
</evidence>
<dbReference type="InterPro" id="IPR001248">
    <property type="entry name" value="Pur-cyt_permease"/>
</dbReference>
<dbReference type="GO" id="GO:0005886">
    <property type="term" value="C:plasma membrane"/>
    <property type="evidence" value="ECO:0007669"/>
    <property type="project" value="TreeGrafter"/>
</dbReference>
<feature type="transmembrane region" description="Helical" evidence="7">
    <location>
        <begin position="188"/>
        <end position="206"/>
    </location>
</feature>
<dbReference type="AlphaFoldDB" id="A0A0D6ES16"/>
<feature type="transmembrane region" description="Helical" evidence="7">
    <location>
        <begin position="213"/>
        <end position="233"/>
    </location>
</feature>
<organism evidence="8 9">
    <name type="scientific">Sporidiobolus salmonicolor</name>
    <name type="common">Yeast-like fungus</name>
    <name type="synonym">Sporobolomyces salmonicolor</name>
    <dbReference type="NCBI Taxonomy" id="5005"/>
    <lineage>
        <taxon>Eukaryota</taxon>
        <taxon>Fungi</taxon>
        <taxon>Dikarya</taxon>
        <taxon>Basidiomycota</taxon>
        <taxon>Pucciniomycotina</taxon>
        <taxon>Microbotryomycetes</taxon>
        <taxon>Sporidiobolales</taxon>
        <taxon>Sporidiobolaceae</taxon>
        <taxon>Sporobolomyces</taxon>
    </lineage>
</organism>
<keyword evidence="4 7" id="KW-1133">Transmembrane helix</keyword>
<feature type="transmembrane region" description="Helical" evidence="7">
    <location>
        <begin position="347"/>
        <end position="372"/>
    </location>
</feature>
<proteinExistence type="inferred from homology"/>
<keyword evidence="5 7" id="KW-0472">Membrane</keyword>
<evidence type="ECO:0000256" key="2">
    <source>
        <dbReference type="ARBA" id="ARBA00008974"/>
    </source>
</evidence>
<feature type="transmembrane region" description="Helical" evidence="7">
    <location>
        <begin position="384"/>
        <end position="403"/>
    </location>
</feature>
<dbReference type="EMBL" id="CENE01000040">
    <property type="protein sequence ID" value="CEQ42907.1"/>
    <property type="molecule type" value="Genomic_DNA"/>
</dbReference>
<accession>A0A0D6ES16</accession>
<feature type="transmembrane region" description="Helical" evidence="7">
    <location>
        <begin position="253"/>
        <end position="276"/>
    </location>
</feature>
<evidence type="ECO:0000256" key="1">
    <source>
        <dbReference type="ARBA" id="ARBA00004141"/>
    </source>
</evidence>
<feature type="compositionally biased region" description="Basic and acidic residues" evidence="6">
    <location>
        <begin position="537"/>
        <end position="562"/>
    </location>
</feature>
<dbReference type="PANTHER" id="PTHR30618">
    <property type="entry name" value="NCS1 FAMILY PURINE/PYRIMIDINE TRANSPORTER"/>
    <property type="match status" value="1"/>
</dbReference>
<feature type="transmembrane region" description="Helical" evidence="7">
    <location>
        <begin position="69"/>
        <end position="91"/>
    </location>
</feature>
<dbReference type="Gene3D" id="1.10.4160.10">
    <property type="entry name" value="Hydantoin permease"/>
    <property type="match status" value="1"/>
</dbReference>
<evidence type="ECO:0000256" key="5">
    <source>
        <dbReference type="ARBA" id="ARBA00023136"/>
    </source>
</evidence>
<feature type="region of interest" description="Disordered" evidence="6">
    <location>
        <begin position="535"/>
        <end position="571"/>
    </location>
</feature>
<evidence type="ECO:0000256" key="3">
    <source>
        <dbReference type="ARBA" id="ARBA00022692"/>
    </source>
</evidence>
<dbReference type="OrthoDB" id="2018619at2759"/>
<feature type="transmembrane region" description="Helical" evidence="7">
    <location>
        <begin position="489"/>
        <end position="508"/>
    </location>
</feature>
<gene>
    <name evidence="8" type="primary">SPOSA6832_04783</name>
</gene>